<protein>
    <submittedName>
        <fullName evidence="1">Uncharacterized protein</fullName>
    </submittedName>
</protein>
<organism evidence="1">
    <name type="scientific">marine sediment metagenome</name>
    <dbReference type="NCBI Taxonomy" id="412755"/>
    <lineage>
        <taxon>unclassified sequences</taxon>
        <taxon>metagenomes</taxon>
        <taxon>ecological metagenomes</taxon>
    </lineage>
</organism>
<feature type="non-terminal residue" evidence="1">
    <location>
        <position position="85"/>
    </location>
</feature>
<dbReference type="AlphaFoldDB" id="X0UEY1"/>
<comment type="caution">
    <text evidence="1">The sequence shown here is derived from an EMBL/GenBank/DDBJ whole genome shotgun (WGS) entry which is preliminary data.</text>
</comment>
<proteinExistence type="predicted"/>
<name>X0UEY1_9ZZZZ</name>
<dbReference type="EMBL" id="BARS01025453">
    <property type="protein sequence ID" value="GAG04319.1"/>
    <property type="molecule type" value="Genomic_DNA"/>
</dbReference>
<sequence length="85" mass="9643">MLQRFRFRGARAFLWRYREHLDVVHQVVDELVCMTDAEWREIRNPGGPGEEADMALQASPRLLCSHGGALFYIASHPGCTISDLA</sequence>
<accession>X0UEY1</accession>
<gene>
    <name evidence="1" type="ORF">S01H1_40224</name>
</gene>
<evidence type="ECO:0000313" key="1">
    <source>
        <dbReference type="EMBL" id="GAG04319.1"/>
    </source>
</evidence>
<reference evidence="1" key="1">
    <citation type="journal article" date="2014" name="Front. Microbiol.">
        <title>High frequency of phylogenetically diverse reductive dehalogenase-homologous genes in deep subseafloor sedimentary metagenomes.</title>
        <authorList>
            <person name="Kawai M."/>
            <person name="Futagami T."/>
            <person name="Toyoda A."/>
            <person name="Takaki Y."/>
            <person name="Nishi S."/>
            <person name="Hori S."/>
            <person name="Arai W."/>
            <person name="Tsubouchi T."/>
            <person name="Morono Y."/>
            <person name="Uchiyama I."/>
            <person name="Ito T."/>
            <person name="Fujiyama A."/>
            <person name="Inagaki F."/>
            <person name="Takami H."/>
        </authorList>
    </citation>
    <scope>NUCLEOTIDE SEQUENCE</scope>
    <source>
        <strain evidence="1">Expedition CK06-06</strain>
    </source>
</reference>